<organism evidence="2 3">
    <name type="scientific">Streptomyces globisporus C-1027</name>
    <dbReference type="NCBI Taxonomy" id="1172567"/>
    <lineage>
        <taxon>Bacteria</taxon>
        <taxon>Bacillati</taxon>
        <taxon>Actinomycetota</taxon>
        <taxon>Actinomycetes</taxon>
        <taxon>Kitasatosporales</taxon>
        <taxon>Streptomycetaceae</taxon>
        <taxon>Streptomyces</taxon>
    </lineage>
</organism>
<dbReference type="GeneID" id="27787485"/>
<dbReference type="KEGG" id="sgb:WQO_34125"/>
<dbReference type="RefSeq" id="WP_010064703.1">
    <property type="nucleotide sequence ID" value="NZ_CP013739.1"/>
</dbReference>
<keyword evidence="1" id="KW-1133">Transmembrane helix</keyword>
<keyword evidence="2" id="KW-0614">Plasmid</keyword>
<gene>
    <name evidence="2" type="ORF">WQO_34125</name>
</gene>
<geneLocation type="plasmid" evidence="2 3">
    <name>SGLP1</name>
</geneLocation>
<evidence type="ECO:0000256" key="1">
    <source>
        <dbReference type="SAM" id="Phobius"/>
    </source>
</evidence>
<name>A0A0U3DDA6_STRGL</name>
<accession>A0A0U3DDA6</accession>
<feature type="transmembrane region" description="Helical" evidence="1">
    <location>
        <begin position="33"/>
        <end position="49"/>
    </location>
</feature>
<feature type="transmembrane region" description="Helical" evidence="1">
    <location>
        <begin position="56"/>
        <end position="73"/>
    </location>
</feature>
<proteinExistence type="predicted"/>
<evidence type="ECO:0000313" key="3">
    <source>
        <dbReference type="Proteomes" id="UP000064183"/>
    </source>
</evidence>
<dbReference type="AlphaFoldDB" id="A0A0U3DDA6"/>
<reference evidence="2 3" key="1">
    <citation type="journal article" date="2012" name="J. Bacteriol.">
        <title>Draft genome sequence of Streptomyces globisporus C-1027, which produces an antitumor antibiotic consisting of a nine-membered enediyne with a chromoprotein.</title>
        <authorList>
            <person name="Wang L."/>
            <person name="Wang S."/>
            <person name="He Q."/>
            <person name="Yu T."/>
            <person name="Li Q."/>
            <person name="Hong B."/>
        </authorList>
    </citation>
    <scope>NUCLEOTIDE SEQUENCE [LARGE SCALE GENOMIC DNA]</scope>
    <source>
        <strain evidence="2 3">C-1027</strain>
        <plasmid evidence="2 3">SGLP1</plasmid>
    </source>
</reference>
<evidence type="ECO:0000313" key="2">
    <source>
        <dbReference type="EMBL" id="ALU98484.1"/>
    </source>
</evidence>
<keyword evidence="1" id="KW-0812">Transmembrane</keyword>
<dbReference type="Proteomes" id="UP000064183">
    <property type="component" value="Plasmid SGLP1"/>
</dbReference>
<protein>
    <submittedName>
        <fullName evidence="2">Uncharacterized protein</fullName>
    </submittedName>
</protein>
<keyword evidence="1" id="KW-0472">Membrane</keyword>
<feature type="transmembrane region" description="Helical" evidence="1">
    <location>
        <begin position="85"/>
        <end position="104"/>
    </location>
</feature>
<sequence length="110" mass="11760">MLIALAALLAQFAVILTHRRVNKVRTRPDPPVLFTVLCLFGIAAGWLSIGRPEITWSTSVLVLLSGLLITAEAADATAKLGAPRWVPNAVCLLCGAASTTWLLARPLPYL</sequence>
<dbReference type="EMBL" id="CP013739">
    <property type="protein sequence ID" value="ALU98484.1"/>
    <property type="molecule type" value="Genomic_DNA"/>
</dbReference>